<comment type="catalytic activity">
    <reaction evidence="2">
        <text>oxidized coenzyme F420-(gamma-L-Glu)(n) + a quinol + H(+) = reduced coenzyme F420-(gamma-L-Glu)(n) + a quinone</text>
        <dbReference type="Rhea" id="RHEA:39663"/>
        <dbReference type="Rhea" id="RHEA-COMP:12939"/>
        <dbReference type="Rhea" id="RHEA-COMP:14378"/>
        <dbReference type="ChEBI" id="CHEBI:15378"/>
        <dbReference type="ChEBI" id="CHEBI:24646"/>
        <dbReference type="ChEBI" id="CHEBI:132124"/>
        <dbReference type="ChEBI" id="CHEBI:133980"/>
        <dbReference type="ChEBI" id="CHEBI:139511"/>
    </reaction>
</comment>
<dbReference type="GO" id="GO:0005886">
    <property type="term" value="C:plasma membrane"/>
    <property type="evidence" value="ECO:0007669"/>
    <property type="project" value="TreeGrafter"/>
</dbReference>
<dbReference type="AlphaFoldDB" id="A0A1G6ITE6"/>
<evidence type="ECO:0000256" key="1">
    <source>
        <dbReference type="ARBA" id="ARBA00008710"/>
    </source>
</evidence>
<sequence length="146" mass="16427">MGADEVVDSPRDFVARHIRRYVESGGRETEVARGLEMLLLTTRGRRSGKRRRTALVYGQDDGRYVLVASDGGAPRHPSWYLNLVADGQVEVQVGPETFLARARPATAAEKPRLWHLMTSLWPDYDSYQAKAAREIPLVVVEPLPER</sequence>
<dbReference type="RefSeq" id="WP_091446908.1">
    <property type="nucleotide sequence ID" value="NZ_FMZZ01000001.1"/>
</dbReference>
<organism evidence="3 4">
    <name type="scientific">Actinokineospora iranica</name>
    <dbReference type="NCBI Taxonomy" id="1271860"/>
    <lineage>
        <taxon>Bacteria</taxon>
        <taxon>Bacillati</taxon>
        <taxon>Actinomycetota</taxon>
        <taxon>Actinomycetes</taxon>
        <taxon>Pseudonocardiales</taxon>
        <taxon>Pseudonocardiaceae</taxon>
        <taxon>Actinokineospora</taxon>
    </lineage>
</organism>
<evidence type="ECO:0000313" key="4">
    <source>
        <dbReference type="Proteomes" id="UP000199501"/>
    </source>
</evidence>
<keyword evidence="4" id="KW-1185">Reference proteome</keyword>
<gene>
    <name evidence="3" type="ORF">SAMN05216174_10192</name>
</gene>
<evidence type="ECO:0000313" key="3">
    <source>
        <dbReference type="EMBL" id="SDC09738.1"/>
    </source>
</evidence>
<protein>
    <submittedName>
        <fullName evidence="3">Deazaflavin-dependent oxidoreductase, nitroreductase family</fullName>
    </submittedName>
</protein>
<evidence type="ECO:0000256" key="2">
    <source>
        <dbReference type="ARBA" id="ARBA00049106"/>
    </source>
</evidence>
<dbReference type="Proteomes" id="UP000199501">
    <property type="component" value="Unassembled WGS sequence"/>
</dbReference>
<proteinExistence type="inferred from homology"/>
<dbReference type="Gene3D" id="2.30.110.10">
    <property type="entry name" value="Electron Transport, Fmn-binding Protein, Chain A"/>
    <property type="match status" value="1"/>
</dbReference>
<dbReference type="GO" id="GO:0016491">
    <property type="term" value="F:oxidoreductase activity"/>
    <property type="evidence" value="ECO:0007669"/>
    <property type="project" value="InterPro"/>
</dbReference>
<dbReference type="OrthoDB" id="8225825at2"/>
<reference evidence="4" key="1">
    <citation type="submission" date="2016-10" db="EMBL/GenBank/DDBJ databases">
        <authorList>
            <person name="Varghese N."/>
            <person name="Submissions S."/>
        </authorList>
    </citation>
    <scope>NUCLEOTIDE SEQUENCE [LARGE SCALE GENOMIC DNA]</scope>
    <source>
        <strain evidence="4">IBRC-M 10403</strain>
    </source>
</reference>
<dbReference type="GO" id="GO:0070967">
    <property type="term" value="F:coenzyme F420 binding"/>
    <property type="evidence" value="ECO:0007669"/>
    <property type="project" value="TreeGrafter"/>
</dbReference>
<dbReference type="InterPro" id="IPR012349">
    <property type="entry name" value="Split_barrel_FMN-bd"/>
</dbReference>
<comment type="similarity">
    <text evidence="1">Belongs to the F420H(2)-dependent quinone reductase family.</text>
</comment>
<dbReference type="PANTHER" id="PTHR39428:SF3">
    <property type="entry name" value="DEAZAFLAVIN-DEPENDENT NITROREDUCTASE"/>
    <property type="match status" value="1"/>
</dbReference>
<name>A0A1G6ITE6_9PSEU</name>
<dbReference type="PANTHER" id="PTHR39428">
    <property type="entry name" value="F420H(2)-DEPENDENT QUINONE REDUCTASE RV1261C"/>
    <property type="match status" value="1"/>
</dbReference>
<accession>A0A1G6ITE6</accession>
<dbReference type="STRING" id="1271860.SAMN05216174_10192"/>
<dbReference type="NCBIfam" id="TIGR00026">
    <property type="entry name" value="hi_GC_TIGR00026"/>
    <property type="match status" value="1"/>
</dbReference>
<dbReference type="EMBL" id="FMZZ01000001">
    <property type="protein sequence ID" value="SDC09738.1"/>
    <property type="molecule type" value="Genomic_DNA"/>
</dbReference>
<dbReference type="InterPro" id="IPR004378">
    <property type="entry name" value="F420H2_quin_Rdtase"/>
</dbReference>
<dbReference type="Pfam" id="PF04075">
    <property type="entry name" value="F420H2_quin_red"/>
    <property type="match status" value="1"/>
</dbReference>